<dbReference type="CDD" id="cd00920">
    <property type="entry name" value="Cupredoxin"/>
    <property type="match status" value="1"/>
</dbReference>
<evidence type="ECO:0008006" key="6">
    <source>
        <dbReference type="Google" id="ProtNLM"/>
    </source>
</evidence>
<evidence type="ECO:0000313" key="4">
    <source>
        <dbReference type="EMBL" id="KAK7036218.1"/>
    </source>
</evidence>
<protein>
    <recommendedName>
        <fullName evidence="6">Extracellular serine-rich protein</fullName>
    </recommendedName>
</protein>
<comment type="caution">
    <text evidence="4">The sequence shown here is derived from an EMBL/GenBank/DDBJ whole genome shotgun (WGS) entry which is preliminary data.</text>
</comment>
<dbReference type="InterPro" id="IPR052953">
    <property type="entry name" value="Ser-rich/MCO-related"/>
</dbReference>
<feature type="chain" id="PRO_5043810458" description="Extracellular serine-rich protein" evidence="3">
    <location>
        <begin position="19"/>
        <end position="240"/>
    </location>
</feature>
<keyword evidence="2" id="KW-0812">Transmembrane</keyword>
<dbReference type="SUPFAM" id="SSF49503">
    <property type="entry name" value="Cupredoxins"/>
    <property type="match status" value="1"/>
</dbReference>
<evidence type="ECO:0000313" key="5">
    <source>
        <dbReference type="Proteomes" id="UP001362999"/>
    </source>
</evidence>
<dbReference type="Proteomes" id="UP001362999">
    <property type="component" value="Unassembled WGS sequence"/>
</dbReference>
<keyword evidence="2" id="KW-0472">Membrane</keyword>
<organism evidence="4 5">
    <name type="scientific">Favolaschia claudopus</name>
    <dbReference type="NCBI Taxonomy" id="2862362"/>
    <lineage>
        <taxon>Eukaryota</taxon>
        <taxon>Fungi</taxon>
        <taxon>Dikarya</taxon>
        <taxon>Basidiomycota</taxon>
        <taxon>Agaricomycotina</taxon>
        <taxon>Agaricomycetes</taxon>
        <taxon>Agaricomycetidae</taxon>
        <taxon>Agaricales</taxon>
        <taxon>Marasmiineae</taxon>
        <taxon>Mycenaceae</taxon>
        <taxon>Favolaschia</taxon>
    </lineage>
</organism>
<evidence type="ECO:0000256" key="2">
    <source>
        <dbReference type="SAM" id="Phobius"/>
    </source>
</evidence>
<dbReference type="Gene3D" id="2.60.40.420">
    <property type="entry name" value="Cupredoxins - blue copper proteins"/>
    <property type="match status" value="1"/>
</dbReference>
<feature type="region of interest" description="Disordered" evidence="1">
    <location>
        <begin position="183"/>
        <end position="213"/>
    </location>
</feature>
<feature type="compositionally biased region" description="Low complexity" evidence="1">
    <location>
        <begin position="183"/>
        <end position="196"/>
    </location>
</feature>
<evidence type="ECO:0000256" key="1">
    <source>
        <dbReference type="SAM" id="MobiDB-lite"/>
    </source>
</evidence>
<evidence type="ECO:0000256" key="3">
    <source>
        <dbReference type="SAM" id="SignalP"/>
    </source>
</evidence>
<gene>
    <name evidence="4" type="ORF">R3P38DRAFT_618260</name>
</gene>
<dbReference type="EMBL" id="JAWWNJ010000019">
    <property type="protein sequence ID" value="KAK7036218.1"/>
    <property type="molecule type" value="Genomic_DNA"/>
</dbReference>
<keyword evidence="2" id="KW-1133">Transmembrane helix</keyword>
<keyword evidence="3" id="KW-0732">Signal</keyword>
<dbReference type="PANTHER" id="PTHR34883">
    <property type="entry name" value="SERINE-RICH PROTEIN, PUTATIVE-RELATED-RELATED"/>
    <property type="match status" value="1"/>
</dbReference>
<dbReference type="AlphaFoldDB" id="A0AAW0CDW0"/>
<accession>A0AAW0CDW0</accession>
<proteinExistence type="predicted"/>
<feature type="compositionally biased region" description="Gly residues" evidence="1">
    <location>
        <begin position="197"/>
        <end position="213"/>
    </location>
</feature>
<feature type="signal peptide" evidence="3">
    <location>
        <begin position="1"/>
        <end position="18"/>
    </location>
</feature>
<name>A0AAW0CDW0_9AGAR</name>
<sequence length="240" mass="23283">MLFASVFAALAASVVVSAQGPVIVKVGGDGTTPALTFNPNQITAPNGTVVTFQFTGSPGNHTVTQSTLTDPCNPVAGGFDSGWVGVPANYTGPAPEWNLTVKDDSKPIWFYCKQLNSPKGAHCPAQMVGVINIGNKNFNDFAASASAAKSVGQAEGGLGGAAAAATGPPSAPSSISLVGFATSATAPPSSQSSTPAGSGGNNSTSGGGSGGSGNKGGAVVNVASSAIVFVAALVGMAIVL</sequence>
<reference evidence="4 5" key="1">
    <citation type="journal article" date="2024" name="J Genomics">
        <title>Draft genome sequencing and assembly of Favolaschia claudopus CIRM-BRFM 2984 isolated from oak limbs.</title>
        <authorList>
            <person name="Navarro D."/>
            <person name="Drula E."/>
            <person name="Chaduli D."/>
            <person name="Cazenave R."/>
            <person name="Ahrendt S."/>
            <person name="Wang J."/>
            <person name="Lipzen A."/>
            <person name="Daum C."/>
            <person name="Barry K."/>
            <person name="Grigoriev I.V."/>
            <person name="Favel A."/>
            <person name="Rosso M.N."/>
            <person name="Martin F."/>
        </authorList>
    </citation>
    <scope>NUCLEOTIDE SEQUENCE [LARGE SCALE GENOMIC DNA]</scope>
    <source>
        <strain evidence="4 5">CIRM-BRFM 2984</strain>
    </source>
</reference>
<dbReference type="InterPro" id="IPR008972">
    <property type="entry name" value="Cupredoxin"/>
</dbReference>
<feature type="transmembrane region" description="Helical" evidence="2">
    <location>
        <begin position="218"/>
        <end position="239"/>
    </location>
</feature>
<keyword evidence="5" id="KW-1185">Reference proteome</keyword>
<dbReference type="PANTHER" id="PTHR34883:SF15">
    <property type="entry name" value="EXTRACELLULAR SERINE-RICH PROTEIN"/>
    <property type="match status" value="1"/>
</dbReference>